<comment type="subcellular location">
    <subcellularLocation>
        <location evidence="1">Cell envelope</location>
    </subcellularLocation>
</comment>
<protein>
    <submittedName>
        <fullName evidence="6">Zinc/manganese transport system substrate-binding protein</fullName>
    </submittedName>
</protein>
<dbReference type="RefSeq" id="WP_328823895.1">
    <property type="nucleotide sequence ID" value="NZ_JACGWT010000006.1"/>
</dbReference>
<dbReference type="PROSITE" id="PS51257">
    <property type="entry name" value="PROKAR_LIPOPROTEIN"/>
    <property type="match status" value="1"/>
</dbReference>
<dbReference type="Gene3D" id="3.40.50.1980">
    <property type="entry name" value="Nitrogenase molybdenum iron protein domain"/>
    <property type="match status" value="2"/>
</dbReference>
<evidence type="ECO:0000256" key="2">
    <source>
        <dbReference type="ARBA" id="ARBA00022448"/>
    </source>
</evidence>
<proteinExistence type="predicted"/>
<dbReference type="PANTHER" id="PTHR42953:SF1">
    <property type="entry name" value="METAL-BINDING PROTEIN HI_0362-RELATED"/>
    <property type="match status" value="1"/>
</dbReference>
<evidence type="ECO:0000313" key="7">
    <source>
        <dbReference type="Proteomes" id="UP000523079"/>
    </source>
</evidence>
<organism evidence="6 7">
    <name type="scientific">Microlunatus kandeliicorticis</name>
    <dbReference type="NCBI Taxonomy" id="1759536"/>
    <lineage>
        <taxon>Bacteria</taxon>
        <taxon>Bacillati</taxon>
        <taxon>Actinomycetota</taxon>
        <taxon>Actinomycetes</taxon>
        <taxon>Propionibacteriales</taxon>
        <taxon>Propionibacteriaceae</taxon>
        <taxon>Microlunatus</taxon>
    </lineage>
</organism>
<keyword evidence="7" id="KW-1185">Reference proteome</keyword>
<feature type="signal peptide" evidence="5">
    <location>
        <begin position="1"/>
        <end position="22"/>
    </location>
</feature>
<accession>A0A7W3IV94</accession>
<feature type="chain" id="PRO_5039437240" evidence="5">
    <location>
        <begin position="23"/>
        <end position="309"/>
    </location>
</feature>
<dbReference type="AlphaFoldDB" id="A0A7W3IV94"/>
<dbReference type="Proteomes" id="UP000523079">
    <property type="component" value="Unassembled WGS sequence"/>
</dbReference>
<gene>
    <name evidence="6" type="ORF">FHX74_003456</name>
</gene>
<name>A0A7W3IV94_9ACTN</name>
<dbReference type="InterPro" id="IPR050492">
    <property type="entry name" value="Bact_metal-bind_prot9"/>
</dbReference>
<dbReference type="SUPFAM" id="SSF53807">
    <property type="entry name" value="Helical backbone' metal receptor"/>
    <property type="match status" value="1"/>
</dbReference>
<dbReference type="GO" id="GO:0030313">
    <property type="term" value="C:cell envelope"/>
    <property type="evidence" value="ECO:0007669"/>
    <property type="project" value="UniProtKB-SubCell"/>
</dbReference>
<dbReference type="Pfam" id="PF01297">
    <property type="entry name" value="ZnuA"/>
    <property type="match status" value="1"/>
</dbReference>
<dbReference type="EMBL" id="JACGWT010000006">
    <property type="protein sequence ID" value="MBA8795815.1"/>
    <property type="molecule type" value="Genomic_DNA"/>
</dbReference>
<dbReference type="InterPro" id="IPR006127">
    <property type="entry name" value="ZnuA-like"/>
</dbReference>
<dbReference type="GO" id="GO:0030001">
    <property type="term" value="P:metal ion transport"/>
    <property type="evidence" value="ECO:0007669"/>
    <property type="project" value="InterPro"/>
</dbReference>
<evidence type="ECO:0000256" key="5">
    <source>
        <dbReference type="SAM" id="SignalP"/>
    </source>
</evidence>
<keyword evidence="4 5" id="KW-0732">Signal</keyword>
<keyword evidence="2" id="KW-0813">Transport</keyword>
<evidence type="ECO:0000313" key="6">
    <source>
        <dbReference type="EMBL" id="MBA8795815.1"/>
    </source>
</evidence>
<sequence>MIRRALAAAATTTALLSLTLLSACGSGSTSTGATTTGGDGPVRVVASTDVYGSIVSAIGGSDVQVTSIITDPDRDPHSYEADAQNQLALSRAALVVENGAGYDDFMETLLKAREVPGRTVIDVADVSGYDQKPSDGEFNEHLWYDFPTMVKLTSRISTELAAKAPADRATFEQNARAFTAKLERLEAREATIKKAHDGAGVAITEPVPLYLLEACGLDNKTPEAFSEAIEEERDVAPAVLRQTLALFSGRQVKLLAYNAQTTGPQTEQVLAAAKAGGVAVVPVTETLPEGQDYLGWMGANLDAVERALG</sequence>
<dbReference type="PANTHER" id="PTHR42953">
    <property type="entry name" value="HIGH-AFFINITY ZINC UPTAKE SYSTEM PROTEIN ZNUA-RELATED"/>
    <property type="match status" value="1"/>
</dbReference>
<evidence type="ECO:0000256" key="1">
    <source>
        <dbReference type="ARBA" id="ARBA00004196"/>
    </source>
</evidence>
<evidence type="ECO:0000256" key="4">
    <source>
        <dbReference type="ARBA" id="ARBA00022729"/>
    </source>
</evidence>
<comment type="caution">
    <text evidence="6">The sequence shown here is derived from an EMBL/GenBank/DDBJ whole genome shotgun (WGS) entry which is preliminary data.</text>
</comment>
<keyword evidence="3" id="KW-0479">Metal-binding</keyword>
<dbReference type="GO" id="GO:0046872">
    <property type="term" value="F:metal ion binding"/>
    <property type="evidence" value="ECO:0007669"/>
    <property type="project" value="UniProtKB-KW"/>
</dbReference>
<reference evidence="6 7" key="1">
    <citation type="submission" date="2020-07" db="EMBL/GenBank/DDBJ databases">
        <title>Sequencing the genomes of 1000 actinobacteria strains.</title>
        <authorList>
            <person name="Klenk H.-P."/>
        </authorList>
    </citation>
    <scope>NUCLEOTIDE SEQUENCE [LARGE SCALE GENOMIC DNA]</scope>
    <source>
        <strain evidence="6 7">DSM 100723</strain>
    </source>
</reference>
<evidence type="ECO:0000256" key="3">
    <source>
        <dbReference type="ARBA" id="ARBA00022723"/>
    </source>
</evidence>